<proteinExistence type="predicted"/>
<reference evidence="2 3" key="1">
    <citation type="submission" date="2023-10" db="EMBL/GenBank/DDBJ databases">
        <title>Psychrosphaera aquimaarina strain SW33 isolated from seawater.</title>
        <authorList>
            <person name="Bayburt H."/>
            <person name="Kim J.M."/>
            <person name="Choi B.J."/>
            <person name="Jeon C.O."/>
        </authorList>
    </citation>
    <scope>NUCLEOTIDE SEQUENCE [LARGE SCALE GENOMIC DNA]</scope>
    <source>
        <strain evidence="2 3">KCTC 52743</strain>
    </source>
</reference>
<sequence length="61" mass="7199">MDYGTYRGVYTLILMVLFLVIVYWAYNKKSKSKFDDIAQSIFEEDEVNKDPNLKEQKNGND</sequence>
<dbReference type="Pfam" id="PF05545">
    <property type="entry name" value="FixQ"/>
    <property type="match status" value="1"/>
</dbReference>
<keyword evidence="1" id="KW-0812">Transmembrane</keyword>
<evidence type="ECO:0000313" key="2">
    <source>
        <dbReference type="EMBL" id="MDU0111762.1"/>
    </source>
</evidence>
<organism evidence="2 3">
    <name type="scientific">Psychrosphaera aquimarina</name>
    <dbReference type="NCBI Taxonomy" id="2044854"/>
    <lineage>
        <taxon>Bacteria</taxon>
        <taxon>Pseudomonadati</taxon>
        <taxon>Pseudomonadota</taxon>
        <taxon>Gammaproteobacteria</taxon>
        <taxon>Alteromonadales</taxon>
        <taxon>Pseudoalteromonadaceae</taxon>
        <taxon>Psychrosphaera</taxon>
    </lineage>
</organism>
<keyword evidence="3" id="KW-1185">Reference proteome</keyword>
<dbReference type="EMBL" id="JAWCUA010000001">
    <property type="protein sequence ID" value="MDU0111762.1"/>
    <property type="molecule type" value="Genomic_DNA"/>
</dbReference>
<name>A0ABU3QX12_9GAMM</name>
<dbReference type="CDD" id="cd01324">
    <property type="entry name" value="cbb3_Oxidase_CcoQ"/>
    <property type="match status" value="1"/>
</dbReference>
<accession>A0ABU3QX12</accession>
<gene>
    <name evidence="2" type="ORF">RT723_01805</name>
</gene>
<dbReference type="Proteomes" id="UP001257914">
    <property type="component" value="Unassembled WGS sequence"/>
</dbReference>
<protein>
    <submittedName>
        <fullName evidence="2">Cbb3-type cytochrome c oxidase subunit 3</fullName>
    </submittedName>
</protein>
<keyword evidence="1" id="KW-1133">Transmembrane helix</keyword>
<keyword evidence="1" id="KW-0472">Membrane</keyword>
<dbReference type="InterPro" id="IPR008621">
    <property type="entry name" value="Cbb3-typ_cyt_oxidase_comp"/>
</dbReference>
<comment type="caution">
    <text evidence="2">The sequence shown here is derived from an EMBL/GenBank/DDBJ whole genome shotgun (WGS) entry which is preliminary data.</text>
</comment>
<evidence type="ECO:0000256" key="1">
    <source>
        <dbReference type="SAM" id="Phobius"/>
    </source>
</evidence>
<feature type="transmembrane region" description="Helical" evidence="1">
    <location>
        <begin position="6"/>
        <end position="26"/>
    </location>
</feature>
<dbReference type="RefSeq" id="WP_216055750.1">
    <property type="nucleotide sequence ID" value="NZ_JAWCUA010000001.1"/>
</dbReference>
<evidence type="ECO:0000313" key="3">
    <source>
        <dbReference type="Proteomes" id="UP001257914"/>
    </source>
</evidence>